<feature type="compositionally biased region" description="Basic and acidic residues" evidence="1">
    <location>
        <begin position="122"/>
        <end position="131"/>
    </location>
</feature>
<dbReference type="RefSeq" id="XP_015660840.1">
    <property type="nucleotide sequence ID" value="XM_015800833.1"/>
</dbReference>
<feature type="region of interest" description="Disordered" evidence="1">
    <location>
        <begin position="263"/>
        <end position="302"/>
    </location>
</feature>
<feature type="compositionally biased region" description="Low complexity" evidence="1">
    <location>
        <begin position="284"/>
        <end position="302"/>
    </location>
</feature>
<comment type="caution">
    <text evidence="2">The sequence shown here is derived from an EMBL/GenBank/DDBJ whole genome shotgun (WGS) entry which is preliminary data.</text>
</comment>
<evidence type="ECO:0000313" key="3">
    <source>
        <dbReference type="Proteomes" id="UP000037923"/>
    </source>
</evidence>
<protein>
    <submittedName>
        <fullName evidence="2">Uncharacterized protein</fullName>
    </submittedName>
</protein>
<dbReference type="OrthoDB" id="272460at2759"/>
<accession>A0A0N0VFY7</accession>
<name>A0A0N0VFY7_LEPPY</name>
<feature type="compositionally biased region" description="Polar residues" evidence="1">
    <location>
        <begin position="18"/>
        <end position="39"/>
    </location>
</feature>
<dbReference type="GeneID" id="26903768"/>
<dbReference type="AlphaFoldDB" id="A0A0N0VFY7"/>
<dbReference type="OMA" id="RITGRYM"/>
<feature type="compositionally biased region" description="Acidic residues" evidence="1">
    <location>
        <begin position="150"/>
        <end position="160"/>
    </location>
</feature>
<evidence type="ECO:0000313" key="2">
    <source>
        <dbReference type="EMBL" id="KPA82401.1"/>
    </source>
</evidence>
<organism evidence="2 3">
    <name type="scientific">Leptomonas pyrrhocoris</name>
    <name type="common">Firebug parasite</name>
    <dbReference type="NCBI Taxonomy" id="157538"/>
    <lineage>
        <taxon>Eukaryota</taxon>
        <taxon>Discoba</taxon>
        <taxon>Euglenozoa</taxon>
        <taxon>Kinetoplastea</taxon>
        <taxon>Metakinetoplastina</taxon>
        <taxon>Trypanosomatida</taxon>
        <taxon>Trypanosomatidae</taxon>
        <taxon>Leishmaniinae</taxon>
        <taxon>Leptomonas</taxon>
    </lineage>
</organism>
<keyword evidence="3" id="KW-1185">Reference proteome</keyword>
<dbReference type="Proteomes" id="UP000037923">
    <property type="component" value="Unassembled WGS sequence"/>
</dbReference>
<feature type="compositionally biased region" description="Basic and acidic residues" evidence="1">
    <location>
        <begin position="267"/>
        <end position="283"/>
    </location>
</feature>
<feature type="region of interest" description="Disordered" evidence="1">
    <location>
        <begin position="116"/>
        <end position="182"/>
    </location>
</feature>
<feature type="compositionally biased region" description="Low complexity" evidence="1">
    <location>
        <begin position="163"/>
        <end position="177"/>
    </location>
</feature>
<reference evidence="2 3" key="1">
    <citation type="submission" date="2015-07" db="EMBL/GenBank/DDBJ databases">
        <title>High-quality genome of monoxenous trypanosomatid Leptomonas pyrrhocoris.</title>
        <authorList>
            <person name="Flegontov P."/>
            <person name="Butenko A."/>
            <person name="Firsov S."/>
            <person name="Vlcek C."/>
            <person name="Logacheva M.D."/>
            <person name="Field M."/>
            <person name="Filatov D."/>
            <person name="Flegontova O."/>
            <person name="Gerasimov E."/>
            <person name="Jackson A.P."/>
            <person name="Kelly S."/>
            <person name="Opperdoes F."/>
            <person name="O'Reilly A."/>
            <person name="Votypka J."/>
            <person name="Yurchenko V."/>
            <person name="Lukes J."/>
        </authorList>
    </citation>
    <scope>NUCLEOTIDE SEQUENCE [LARGE SCALE GENOMIC DNA]</scope>
    <source>
        <strain evidence="2">H10</strain>
    </source>
</reference>
<proteinExistence type="predicted"/>
<gene>
    <name evidence="2" type="ORF">ABB37_03477</name>
</gene>
<sequence>MNHRDASRLPAKPPMTRRGSNTYGTTTATASNLPSAATTYSRDALDRDLVEGFRGQQKAARDRQVEHLTLAKGLGELAVASLKEGTYHPRKALPPLKPEEKKMFERMDLKDWRTARQAGFGGKEKEDKDRTSALNAATISAEVDTHEGAAEVEAEDEEDDAARAAVMTSSLASSASSEELRENCPGDLGTFLKHLRSTHRATNSFSDGRVEVEENINIVEEALSHQCSPLDFATLLDAISRALEVMERGHLDEDLCVPDCHEVEEEEGKRAEEGAQDHVKDHVSPSPAAAAKAGSTTAPSPSTVASKVENIVLHGALEVEAYTRECLLPKAYKAIAIAHSAEWMLQYTMAFMRTAEAVDATEAEKRLVLLGRCVRLLGDTENFSSVLLSLEAKSEEYAGFVALKEIAETHLWSMLDEAESSLDAILGLPFPARRSRLLLIEWGMQKKLQRALLLLNEIDYSWTPTAYFHWAWKVQFISSTFQRIHGGIAHKYMRCSMGFIDDSLYDQVTDTRITGRYMGASPIQPKVARARQVEYEKVTEGLTLQQIGMTVKGVASLVVGEQVCMGARYMVRQSTKDFDAAWGFHMDEVSNAPTEEDLQKKVAKLAAKAKLQYTGRAARERTQPSTTFLTQEQ</sequence>
<feature type="region of interest" description="Disordered" evidence="1">
    <location>
        <begin position="1"/>
        <end position="39"/>
    </location>
</feature>
<evidence type="ECO:0000256" key="1">
    <source>
        <dbReference type="SAM" id="MobiDB-lite"/>
    </source>
</evidence>
<dbReference type="VEuPathDB" id="TriTrypDB:LpyrH10_05_3370"/>
<dbReference type="EMBL" id="LGTL01000005">
    <property type="protein sequence ID" value="KPA82401.1"/>
    <property type="molecule type" value="Genomic_DNA"/>
</dbReference>